<comment type="caution">
    <text evidence="1">The sequence shown here is derived from an EMBL/GenBank/DDBJ whole genome shotgun (WGS) entry which is preliminary data.</text>
</comment>
<dbReference type="EMBL" id="JAROAS010000020">
    <property type="protein sequence ID" value="MED4128599.1"/>
    <property type="molecule type" value="Genomic_DNA"/>
</dbReference>
<sequence length="281" mass="33008">MEFRNLKNHNWVVKHPRKNIYIMVDHKWAFVVWEYAKIKKIIREKACLVHVDTHLDDVPELVDNQKVLSANSIDDLFEIAHYKRDPDGDDFQELELREDNFLIPSFLRGTIQDIVYVSNSENQSEVNTKEFTVRDIYESVKDEESNNYFDYSGGVDRFSLSKCYELIKGHNKSIERFIGAEAFLRESWPFHKDQSKILDLDLDYFNNSTQLFSAELKGEGDIRSVLLGLKTYTDWDLITVALSPDYCGESKDCMYLLELFLEIFELDLTDFKLWSASNYDS</sequence>
<evidence type="ECO:0000313" key="2">
    <source>
        <dbReference type="Proteomes" id="UP001341820"/>
    </source>
</evidence>
<dbReference type="RefSeq" id="WP_328237378.1">
    <property type="nucleotide sequence ID" value="NZ_JAROAS010000020.1"/>
</dbReference>
<accession>A0ABU6NM86</accession>
<organism evidence="1 2">
    <name type="scientific">Shouchella miscanthi</name>
    <dbReference type="NCBI Taxonomy" id="2598861"/>
    <lineage>
        <taxon>Bacteria</taxon>
        <taxon>Bacillati</taxon>
        <taxon>Bacillota</taxon>
        <taxon>Bacilli</taxon>
        <taxon>Bacillales</taxon>
        <taxon>Bacillaceae</taxon>
        <taxon>Shouchella</taxon>
    </lineage>
</organism>
<evidence type="ECO:0000313" key="1">
    <source>
        <dbReference type="EMBL" id="MED4128599.1"/>
    </source>
</evidence>
<protein>
    <submittedName>
        <fullName evidence="1">UPF0489 family protein</fullName>
    </submittedName>
</protein>
<reference evidence="1 2" key="1">
    <citation type="submission" date="2023-03" db="EMBL/GenBank/DDBJ databases">
        <title>Bacillus Genome Sequencing.</title>
        <authorList>
            <person name="Dunlap C."/>
        </authorList>
    </citation>
    <scope>NUCLEOTIDE SEQUENCE [LARGE SCALE GENOMIC DNA]</scope>
    <source>
        <strain evidence="1 2">B-4107</strain>
    </source>
</reference>
<keyword evidence="2" id="KW-1185">Reference proteome</keyword>
<dbReference type="Pfam" id="PF12640">
    <property type="entry name" value="UPF0489"/>
    <property type="match status" value="1"/>
</dbReference>
<dbReference type="InterPro" id="IPR024131">
    <property type="entry name" value="UPF0489"/>
</dbReference>
<name>A0ABU6NM86_9BACI</name>
<gene>
    <name evidence="1" type="ORF">P5F74_10680</name>
</gene>
<proteinExistence type="predicted"/>
<dbReference type="Proteomes" id="UP001341820">
    <property type="component" value="Unassembled WGS sequence"/>
</dbReference>